<evidence type="ECO:0000313" key="1">
    <source>
        <dbReference type="EMBL" id="QJE74900.1"/>
    </source>
</evidence>
<dbReference type="Gene3D" id="2.60.120.620">
    <property type="entry name" value="q2cbj1_9rhob like domain"/>
    <property type="match status" value="1"/>
</dbReference>
<dbReference type="EMBL" id="CP051775">
    <property type="protein sequence ID" value="QJE74900.1"/>
    <property type="molecule type" value="Genomic_DNA"/>
</dbReference>
<evidence type="ECO:0000313" key="2">
    <source>
        <dbReference type="Proteomes" id="UP000501891"/>
    </source>
</evidence>
<accession>A0A858RBM4</accession>
<dbReference type="Proteomes" id="UP000501891">
    <property type="component" value="Chromosome"/>
</dbReference>
<keyword evidence="2" id="KW-1185">Reference proteome</keyword>
<dbReference type="KEGG" id="acru:HHL28_14095"/>
<name>A0A858RBM4_9PROT</name>
<sequence>MHLHDALEVSRQQEWPFRHWLLADVLPAEVARAVVGLPFAPPPVGDTAGRRETHNATRQFLDTATQAAHPVAADIAAAFQHPETVGLLRSRCGVDLRGANLRIELCLDTAGFWLEPHTDIGAKLFTMLVYLSDSPGAENWGTDIYADPAAPPVGRACAAFNKGLVFIPGTDTWHGFEARPIDGVRRTLIINYVKPEWRSRHELCFPETPVG</sequence>
<organism evidence="1 2">
    <name type="scientific">Aerophototrophica crusticola</name>
    <dbReference type="NCBI Taxonomy" id="1709002"/>
    <lineage>
        <taxon>Bacteria</taxon>
        <taxon>Pseudomonadati</taxon>
        <taxon>Pseudomonadota</taxon>
        <taxon>Alphaproteobacteria</taxon>
        <taxon>Rhodospirillales</taxon>
        <taxon>Rhodospirillaceae</taxon>
        <taxon>Aerophototrophica</taxon>
    </lineage>
</organism>
<proteinExistence type="predicted"/>
<reference evidence="1" key="1">
    <citation type="submission" date="2020-04" db="EMBL/GenBank/DDBJ databases">
        <title>A desert anoxygenic phototrophic bacterium fixes CO2 using RubisCO under aerobic conditions.</title>
        <authorList>
            <person name="Tang K."/>
        </authorList>
    </citation>
    <scope>NUCLEOTIDE SEQUENCE [LARGE SCALE GENOMIC DNA]</scope>
    <source>
        <strain evidence="1">MIMtkB3</strain>
    </source>
</reference>
<dbReference type="AlphaFoldDB" id="A0A858RBM4"/>
<gene>
    <name evidence="1" type="ORF">HHL28_14095</name>
</gene>
<protein>
    <submittedName>
        <fullName evidence="1">2OG-Fe(II) oxygenase</fullName>
    </submittedName>
</protein>